<dbReference type="OrthoDB" id="9156517at2"/>
<protein>
    <submittedName>
        <fullName evidence="1">Uncharacterized protein</fullName>
    </submittedName>
</protein>
<organism evidence="1 2">
    <name type="scientific">Panacagrimonas perspica</name>
    <dbReference type="NCBI Taxonomy" id="381431"/>
    <lineage>
        <taxon>Bacteria</taxon>
        <taxon>Pseudomonadati</taxon>
        <taxon>Pseudomonadota</taxon>
        <taxon>Gammaproteobacteria</taxon>
        <taxon>Nevskiales</taxon>
        <taxon>Nevskiaceae</taxon>
        <taxon>Panacagrimonas</taxon>
    </lineage>
</organism>
<keyword evidence="2" id="KW-1185">Reference proteome</keyword>
<comment type="caution">
    <text evidence="1">The sequence shown here is derived from an EMBL/GenBank/DDBJ whole genome shotgun (WGS) entry which is preliminary data.</text>
</comment>
<proteinExistence type="predicted"/>
<evidence type="ECO:0000313" key="1">
    <source>
        <dbReference type="EMBL" id="TDU30755.1"/>
    </source>
</evidence>
<name>A0A4R7P9S2_9GAMM</name>
<accession>A0A4R7P9S2</accession>
<gene>
    <name evidence="1" type="ORF">DFR24_0109</name>
</gene>
<evidence type="ECO:0000313" key="2">
    <source>
        <dbReference type="Proteomes" id="UP000295341"/>
    </source>
</evidence>
<dbReference type="AlphaFoldDB" id="A0A4R7P9S2"/>
<reference evidence="1 2" key="1">
    <citation type="submission" date="2019-03" db="EMBL/GenBank/DDBJ databases">
        <title>Genomic Encyclopedia of Type Strains, Phase IV (KMG-IV): sequencing the most valuable type-strain genomes for metagenomic binning, comparative biology and taxonomic classification.</title>
        <authorList>
            <person name="Goeker M."/>
        </authorList>
    </citation>
    <scope>NUCLEOTIDE SEQUENCE [LARGE SCALE GENOMIC DNA]</scope>
    <source>
        <strain evidence="1 2">DSM 26377</strain>
    </source>
</reference>
<dbReference type="Proteomes" id="UP000295341">
    <property type="component" value="Unassembled WGS sequence"/>
</dbReference>
<sequence>MNPAFTLTLDDGAVQIEGCAVRIEPGLTKAAAANAFARFYKSAVDHKNGYEWIYLDGLSFGGVPGAMALCFHEGLIREINWSADAPGGQLEDGWPTQEAIDREIAFVRRVLAKLMGEKTFSGHRKFAWGELWSTFDAKGFTASSGLRYKAGAAPA</sequence>
<dbReference type="EMBL" id="SOBT01000008">
    <property type="protein sequence ID" value="TDU30755.1"/>
    <property type="molecule type" value="Genomic_DNA"/>
</dbReference>
<dbReference type="RefSeq" id="WP_133879399.1">
    <property type="nucleotide sequence ID" value="NZ_MWIN01000023.1"/>
</dbReference>